<evidence type="ECO:0000259" key="4">
    <source>
        <dbReference type="Pfam" id="PF14905"/>
    </source>
</evidence>
<dbReference type="RefSeq" id="WP_302036256.1">
    <property type="nucleotide sequence ID" value="NZ_JAUKPO010000001.1"/>
</dbReference>
<dbReference type="Gene3D" id="2.40.170.20">
    <property type="entry name" value="TonB-dependent receptor, beta-barrel domain"/>
    <property type="match status" value="1"/>
</dbReference>
<comment type="caution">
    <text evidence="5">The sequence shown here is derived from an EMBL/GenBank/DDBJ whole genome shotgun (WGS) entry which is preliminary data.</text>
</comment>
<accession>A0ABT8R045</accession>
<proteinExistence type="predicted"/>
<evidence type="ECO:0000256" key="3">
    <source>
        <dbReference type="ARBA" id="ARBA00023237"/>
    </source>
</evidence>
<dbReference type="Proteomes" id="UP001168528">
    <property type="component" value="Unassembled WGS sequence"/>
</dbReference>
<dbReference type="Pfam" id="PF14905">
    <property type="entry name" value="OMP_b-brl_3"/>
    <property type="match status" value="1"/>
</dbReference>
<keyword evidence="2" id="KW-0472">Membrane</keyword>
<comment type="subcellular location">
    <subcellularLocation>
        <location evidence="1">Cell outer membrane</location>
    </subcellularLocation>
</comment>
<evidence type="ECO:0000256" key="1">
    <source>
        <dbReference type="ARBA" id="ARBA00004442"/>
    </source>
</evidence>
<dbReference type="SUPFAM" id="SSF49464">
    <property type="entry name" value="Carboxypeptidase regulatory domain-like"/>
    <property type="match status" value="1"/>
</dbReference>
<keyword evidence="3" id="KW-0998">Cell outer membrane</keyword>
<dbReference type="Gene3D" id="2.60.40.1120">
    <property type="entry name" value="Carboxypeptidase-like, regulatory domain"/>
    <property type="match status" value="1"/>
</dbReference>
<evidence type="ECO:0000313" key="6">
    <source>
        <dbReference type="Proteomes" id="UP001168528"/>
    </source>
</evidence>
<dbReference type="InterPro" id="IPR041700">
    <property type="entry name" value="OMP_b-brl_3"/>
</dbReference>
<sequence length="813" mass="92281">MHTFTRSCFLLLCLVIFCWMPFYGYAQLSGKVEGEGKPLPFANVLLLSAKDSSLVKGMVTNEVGLYTLEDIPQGRYLVMASLVGYKKTYSVPFTIISNHDKVNQQALVLVPETYELKEVAVKAAKPIFEQQMDKLVVNVQSIITAAGSTVLDVLGRSPGISVNQQSNSLSMSGKDGVNVLINGKPTRIPMAAVLQMLSGMQASNVEKIELITTPSAGYDAEGNAGVINIVLKKNTEYGTNGSMALTMGYGAFEKPGANVSFNHRTSKLNFYGDYSFLWNHLRQQFYNYREVTYQGQFTQTEGSSKREPYAISHTAKLGFDYSIGPRTTLSGLISGFSNKYKITEDVHTAIWKNRAAATAIDVHHWEVNLWRHLMGNLNFRHSFAHDQEINLDLDYLLYDNDNPHTYTNNFQHIAENTTQQNELTMSKQTPIRLWVGKADYFKTFSSKTKLEAGVKATISWLENDVLVRQSQEGEWITDPDFSGQMDMPEDIAAAYVTMNHQVNAKTKLQTGVRYEYTRTDLGTLEKPDLIRRRYGNFFPSVFIARDLRKGSSLQLSYGRRITRPTYNNLAPFVYFTDPSTFFSGNIYLLPAITDALLANYRFKESYLISLGYSYDKHTIIPWQVHVDPQTNKQYARAENLKNSHTYSLTFSFPFRISHWWQMQYNLLGTWQQNNTTYNGANVQVQAGYGRINATHTFTLPADFTLELTGFYQTRSLMGIAYMKALGTFNAGLQKKLRNEGGTLRLTIDDVFWTQRFYMVNDQPSLNLHHRFLGLFSEPRVVRFTYSRNFGSKTVKAVNRRATGSDEERKRVGN</sequence>
<evidence type="ECO:0000313" key="5">
    <source>
        <dbReference type="EMBL" id="MDO1445470.1"/>
    </source>
</evidence>
<dbReference type="EMBL" id="JAUKPO010000001">
    <property type="protein sequence ID" value="MDO1445470.1"/>
    <property type="molecule type" value="Genomic_DNA"/>
</dbReference>
<gene>
    <name evidence="5" type="ORF">Q0590_04365</name>
</gene>
<dbReference type="InterPro" id="IPR037066">
    <property type="entry name" value="Plug_dom_sf"/>
</dbReference>
<dbReference type="SUPFAM" id="SSF56935">
    <property type="entry name" value="Porins"/>
    <property type="match status" value="1"/>
</dbReference>
<evidence type="ECO:0000256" key="2">
    <source>
        <dbReference type="ARBA" id="ARBA00023136"/>
    </source>
</evidence>
<organism evidence="5 6">
    <name type="scientific">Rhodocytophaga aerolata</name>
    <dbReference type="NCBI Taxonomy" id="455078"/>
    <lineage>
        <taxon>Bacteria</taxon>
        <taxon>Pseudomonadati</taxon>
        <taxon>Bacteroidota</taxon>
        <taxon>Cytophagia</taxon>
        <taxon>Cytophagales</taxon>
        <taxon>Rhodocytophagaceae</taxon>
        <taxon>Rhodocytophaga</taxon>
    </lineage>
</organism>
<keyword evidence="6" id="KW-1185">Reference proteome</keyword>
<dbReference type="Pfam" id="PF13715">
    <property type="entry name" value="CarbopepD_reg_2"/>
    <property type="match status" value="1"/>
</dbReference>
<dbReference type="InterPro" id="IPR008969">
    <property type="entry name" value="CarboxyPept-like_regulatory"/>
</dbReference>
<protein>
    <submittedName>
        <fullName evidence="5">Outer membrane beta-barrel protein</fullName>
    </submittedName>
</protein>
<dbReference type="PANTHER" id="PTHR40980">
    <property type="entry name" value="PLUG DOMAIN-CONTAINING PROTEIN"/>
    <property type="match status" value="1"/>
</dbReference>
<dbReference type="PANTHER" id="PTHR40980:SF4">
    <property type="entry name" value="TONB-DEPENDENT RECEPTOR-LIKE BETA-BARREL DOMAIN-CONTAINING PROTEIN"/>
    <property type="match status" value="1"/>
</dbReference>
<name>A0ABT8R045_9BACT</name>
<feature type="domain" description="Outer membrane protein beta-barrel" evidence="4">
    <location>
        <begin position="383"/>
        <end position="764"/>
    </location>
</feature>
<dbReference type="InterPro" id="IPR036942">
    <property type="entry name" value="Beta-barrel_TonB_sf"/>
</dbReference>
<reference evidence="5" key="1">
    <citation type="submission" date="2023-07" db="EMBL/GenBank/DDBJ databases">
        <title>The genome sequence of Rhodocytophaga aerolata KACC 12507.</title>
        <authorList>
            <person name="Zhang X."/>
        </authorList>
    </citation>
    <scope>NUCLEOTIDE SEQUENCE</scope>
    <source>
        <strain evidence="5">KACC 12507</strain>
    </source>
</reference>
<dbReference type="Gene3D" id="2.170.130.10">
    <property type="entry name" value="TonB-dependent receptor, plug domain"/>
    <property type="match status" value="1"/>
</dbReference>